<feature type="transmembrane region" description="Helical" evidence="6">
    <location>
        <begin position="272"/>
        <end position="289"/>
    </location>
</feature>
<comment type="subcellular location">
    <subcellularLocation>
        <location evidence="1">Cell membrane</location>
        <topology evidence="1">Multi-pass membrane protein</topology>
    </subcellularLocation>
</comment>
<evidence type="ECO:0000256" key="3">
    <source>
        <dbReference type="ARBA" id="ARBA00022692"/>
    </source>
</evidence>
<feature type="domain" description="Phosphatidylglycerol lysyltransferase C-terminal" evidence="9">
    <location>
        <begin position="523"/>
        <end position="817"/>
    </location>
</feature>
<feature type="signal peptide" evidence="7">
    <location>
        <begin position="1"/>
        <end position="21"/>
    </location>
</feature>
<protein>
    <submittedName>
        <fullName evidence="10">Lysylphosphatidylglycerol synthetase-like protein (DUF2156 family)</fullName>
    </submittedName>
</protein>
<evidence type="ECO:0000256" key="2">
    <source>
        <dbReference type="ARBA" id="ARBA00022475"/>
    </source>
</evidence>
<reference evidence="10 11" key="1">
    <citation type="submission" date="2020-08" db="EMBL/GenBank/DDBJ databases">
        <title>Genomic Encyclopedia of Type Strains, Phase IV (KMG-IV): sequencing the most valuable type-strain genomes for metagenomic binning, comparative biology and taxonomic classification.</title>
        <authorList>
            <person name="Goeker M."/>
        </authorList>
    </citation>
    <scope>NUCLEOTIDE SEQUENCE [LARGE SCALE GENOMIC DNA]</scope>
    <source>
        <strain evidence="10 11">DSM 12251</strain>
    </source>
</reference>
<dbReference type="PANTHER" id="PTHR34697">
    <property type="entry name" value="PHOSPHATIDYLGLYCEROL LYSYLTRANSFERASE"/>
    <property type="match status" value="1"/>
</dbReference>
<dbReference type="PANTHER" id="PTHR34697:SF2">
    <property type="entry name" value="PHOSPHATIDYLGLYCEROL LYSYLTRANSFERASE"/>
    <property type="match status" value="1"/>
</dbReference>
<keyword evidence="7" id="KW-0732">Signal</keyword>
<sequence>MLQTFRLLALFLFILQAPAQAQEDEDEGPTPKASIALIHGTAKVRLYEPDENPPRAILIFGSGDGGWSAWEDAVAHWLRDEGVYVVGFDLRDYAVKDYDQKTLAKDMATLAADATGRCGGSRVPVIYGGWSMGAVQAVAAAGGPERSPSLAGLLLFSADSRGRYGLRDKDELGITPEGPGTFSLSEFSSAMKDLRVAQFHGGADFMASTAWVQSLRSAKALYLVPGANHGFNGPDDSFQQWVSRGVNWVLGDNSAAAPPSLSQPLPLGLSPLWPAAALAILLALIFIFSRRHSLRFLVWAVTIMGAGNLLEALTLKSPEVLDWMEQWLPLGIRDNSRLLLFFSGLGLLALARGLGRHKHIAWLLTLILLSVSSVVHLTRAFDWHHTLAALVLLVPLVRWRHAFLARSDAPSLRLAFMAAPVLALGLLIYGTSGLRQFSERGEMGEALTWMDCINGAASAVILRKSELDMDGSRDVRLFLSNLRGGSLLSAVVVLGLMLRPVLKKRLPEATPEERAQVEQLIIQHGRDPMDSFALLEDKRYFFSGDSSGCIAYALWRKYAVALADPICPEEARPGLISAFAQYCARQDWEPVFYCAHVNNRSLYEEAGFVIVKVGEDARLDAADFKLEGGKFQNLRTARNKARKNGLTYQWYDATPAPDHGLEAQLQLLSQNWLENKHGGEMTFDLGSFDLQMIRQRGVSIVRNPEGRIEAFATWWPYAQGKGRCLDLMRGREDVRDVMDFLIVEAIDHFKTLAVEQISLGNAPLANVEAGEENAVLTREDRAVKFLFDNFDRFYGYKSLFNFKKKYQPEWQGRYLAYRPRTPLTMVALAVAGVHLPKGFRGLIGS</sequence>
<evidence type="ECO:0000259" key="8">
    <source>
        <dbReference type="Pfam" id="PF06057"/>
    </source>
</evidence>
<dbReference type="InterPro" id="IPR051211">
    <property type="entry name" value="PG_lysyltransferase"/>
</dbReference>
<feature type="transmembrane region" description="Helical" evidence="6">
    <location>
        <begin position="360"/>
        <end position="377"/>
    </location>
</feature>
<evidence type="ECO:0000256" key="7">
    <source>
        <dbReference type="SAM" id="SignalP"/>
    </source>
</evidence>
<feature type="chain" id="PRO_5031455918" evidence="7">
    <location>
        <begin position="22"/>
        <end position="845"/>
    </location>
</feature>
<dbReference type="GO" id="GO:0005886">
    <property type="term" value="C:plasma membrane"/>
    <property type="evidence" value="ECO:0007669"/>
    <property type="project" value="UniProtKB-SubCell"/>
</dbReference>
<feature type="transmembrane region" description="Helical" evidence="6">
    <location>
        <begin position="383"/>
        <end position="399"/>
    </location>
</feature>
<dbReference type="Pfam" id="PF06057">
    <property type="entry name" value="VirJ"/>
    <property type="match status" value="1"/>
</dbReference>
<dbReference type="GO" id="GO:0055091">
    <property type="term" value="P:phospholipid homeostasis"/>
    <property type="evidence" value="ECO:0007669"/>
    <property type="project" value="TreeGrafter"/>
</dbReference>
<evidence type="ECO:0000313" key="10">
    <source>
        <dbReference type="EMBL" id="MBB5038512.1"/>
    </source>
</evidence>
<dbReference type="GO" id="GO:0016755">
    <property type="term" value="F:aminoacyltransferase activity"/>
    <property type="evidence" value="ECO:0007669"/>
    <property type="project" value="TreeGrafter"/>
</dbReference>
<feature type="transmembrane region" description="Helical" evidence="6">
    <location>
        <begin position="335"/>
        <end position="353"/>
    </location>
</feature>
<dbReference type="SUPFAM" id="SSF55729">
    <property type="entry name" value="Acyl-CoA N-acyltransferases (Nat)"/>
    <property type="match status" value="1"/>
</dbReference>
<feature type="transmembrane region" description="Helical" evidence="6">
    <location>
        <begin position="411"/>
        <end position="430"/>
    </location>
</feature>
<dbReference type="InterPro" id="IPR029058">
    <property type="entry name" value="AB_hydrolase_fold"/>
</dbReference>
<dbReference type="InterPro" id="IPR016181">
    <property type="entry name" value="Acyl_CoA_acyltransferase"/>
</dbReference>
<evidence type="ECO:0000256" key="1">
    <source>
        <dbReference type="ARBA" id="ARBA00004651"/>
    </source>
</evidence>
<dbReference type="Pfam" id="PF09924">
    <property type="entry name" value="LPG_synthase_C"/>
    <property type="match status" value="1"/>
</dbReference>
<keyword evidence="2" id="KW-1003">Cell membrane</keyword>
<comment type="caution">
    <text evidence="10">The sequence shown here is derived from an EMBL/GenBank/DDBJ whole genome shotgun (WGS) entry which is preliminary data.</text>
</comment>
<dbReference type="RefSeq" id="WP_184209415.1">
    <property type="nucleotide sequence ID" value="NZ_JACHIF010000005.1"/>
</dbReference>
<proteinExistence type="predicted"/>
<keyword evidence="11" id="KW-1185">Reference proteome</keyword>
<dbReference type="InterPro" id="IPR010333">
    <property type="entry name" value="VirJ"/>
</dbReference>
<dbReference type="AlphaFoldDB" id="A0A7W7YM23"/>
<dbReference type="Gene3D" id="3.40.50.1820">
    <property type="entry name" value="alpha/beta hydrolase"/>
    <property type="match status" value="1"/>
</dbReference>
<dbReference type="InterPro" id="IPR024320">
    <property type="entry name" value="LPG_synthase_C"/>
</dbReference>
<keyword evidence="4 6" id="KW-1133">Transmembrane helix</keyword>
<keyword evidence="3 6" id="KW-0812">Transmembrane</keyword>
<evidence type="ECO:0000256" key="6">
    <source>
        <dbReference type="SAM" id="Phobius"/>
    </source>
</evidence>
<name>A0A7W7YM23_9BACT</name>
<evidence type="ECO:0000313" key="11">
    <source>
        <dbReference type="Proteomes" id="UP000534294"/>
    </source>
</evidence>
<gene>
    <name evidence="10" type="ORF">HNQ64_002775</name>
</gene>
<dbReference type="Proteomes" id="UP000534294">
    <property type="component" value="Unassembled WGS sequence"/>
</dbReference>
<keyword evidence="5 6" id="KW-0472">Membrane</keyword>
<feature type="domain" description="Bacterial virulence" evidence="8">
    <location>
        <begin position="57"/>
        <end position="135"/>
    </location>
</feature>
<dbReference type="SUPFAM" id="SSF53474">
    <property type="entry name" value="alpha/beta-Hydrolases"/>
    <property type="match status" value="1"/>
</dbReference>
<evidence type="ECO:0000256" key="5">
    <source>
        <dbReference type="ARBA" id="ARBA00023136"/>
    </source>
</evidence>
<evidence type="ECO:0000256" key="4">
    <source>
        <dbReference type="ARBA" id="ARBA00022989"/>
    </source>
</evidence>
<feature type="transmembrane region" description="Helical" evidence="6">
    <location>
        <begin position="296"/>
        <end position="315"/>
    </location>
</feature>
<organism evidence="10 11">
    <name type="scientific">Prosthecobacter dejongeii</name>
    <dbReference type="NCBI Taxonomy" id="48465"/>
    <lineage>
        <taxon>Bacteria</taxon>
        <taxon>Pseudomonadati</taxon>
        <taxon>Verrucomicrobiota</taxon>
        <taxon>Verrucomicrobiia</taxon>
        <taxon>Verrucomicrobiales</taxon>
        <taxon>Verrucomicrobiaceae</taxon>
        <taxon>Prosthecobacter</taxon>
    </lineage>
</organism>
<evidence type="ECO:0000259" key="9">
    <source>
        <dbReference type="Pfam" id="PF09924"/>
    </source>
</evidence>
<dbReference type="EMBL" id="JACHIF010000005">
    <property type="protein sequence ID" value="MBB5038512.1"/>
    <property type="molecule type" value="Genomic_DNA"/>
</dbReference>
<accession>A0A7W7YM23</accession>